<accession>C6I044</accession>
<dbReference type="GO" id="GO:0008757">
    <property type="term" value="F:S-adenosylmethionine-dependent methyltransferase activity"/>
    <property type="evidence" value="ECO:0007669"/>
    <property type="project" value="InterPro"/>
</dbReference>
<dbReference type="GO" id="GO:0032259">
    <property type="term" value="P:methylation"/>
    <property type="evidence" value="ECO:0007669"/>
    <property type="project" value="UniProtKB-KW"/>
</dbReference>
<evidence type="ECO:0000256" key="2">
    <source>
        <dbReference type="ARBA" id="ARBA00022603"/>
    </source>
</evidence>
<dbReference type="CDD" id="cd02440">
    <property type="entry name" value="AdoMet_MTases"/>
    <property type="match status" value="1"/>
</dbReference>
<keyword evidence="1" id="KW-0597">Phosphoprotein</keyword>
<dbReference type="PANTHER" id="PTHR32183">
    <property type="match status" value="1"/>
</dbReference>
<evidence type="ECO:0000256" key="3">
    <source>
        <dbReference type="ARBA" id="ARBA00022679"/>
    </source>
</evidence>
<sequence>MPDMNFWNGRYLEKNTGWDLGQVSPPFVHLVDSGVLVPYSTILIPGAGRGWEALYLAGQGFEVTCVDFAPEAVAEGRALAKKHGVRVNYVEEDLFRLSPEVHGRYDYLLEQTCFCAIDPDRRQDYVKMAARMVRPGGELVGLFYVHGREGGPPWTTTSDEVRDLFRTHFDFLEFAVTPDSVESRKGEEILARLRRRPF</sequence>
<dbReference type="SUPFAM" id="SSF53335">
    <property type="entry name" value="S-adenosyl-L-methionine-dependent methyltransferases"/>
    <property type="match status" value="1"/>
</dbReference>
<dbReference type="PANTHER" id="PTHR32183:SF6">
    <property type="entry name" value="CYSTEINE SULFINATE DESULFINASE_CYSTEINE DESULFURASE AND RELATED ENZYMES"/>
    <property type="match status" value="1"/>
</dbReference>
<dbReference type="InterPro" id="IPR008854">
    <property type="entry name" value="TPMT"/>
</dbReference>
<evidence type="ECO:0000313" key="6">
    <source>
        <dbReference type="Proteomes" id="UP000009374"/>
    </source>
</evidence>
<dbReference type="InterPro" id="IPR029063">
    <property type="entry name" value="SAM-dependent_MTases_sf"/>
</dbReference>
<name>C6I044_9BACT</name>
<dbReference type="Proteomes" id="UP000009374">
    <property type="component" value="Unassembled WGS sequence"/>
</dbReference>
<dbReference type="Gene3D" id="3.40.50.150">
    <property type="entry name" value="Vaccinia Virus protein VP39"/>
    <property type="match status" value="1"/>
</dbReference>
<keyword evidence="3 5" id="KW-0808">Transferase</keyword>
<gene>
    <name evidence="5" type="ORF">UBAL3_95530007</name>
</gene>
<organism evidence="5 6">
    <name type="scientific">Leptospirillum ferrodiazotrophum</name>
    <dbReference type="NCBI Taxonomy" id="412449"/>
    <lineage>
        <taxon>Bacteria</taxon>
        <taxon>Pseudomonadati</taxon>
        <taxon>Nitrospirota</taxon>
        <taxon>Nitrospiria</taxon>
        <taxon>Nitrospirales</taxon>
        <taxon>Nitrospiraceae</taxon>
        <taxon>Leptospirillum</taxon>
    </lineage>
</organism>
<dbReference type="Pfam" id="PF05724">
    <property type="entry name" value="TPMT"/>
    <property type="match status" value="1"/>
</dbReference>
<keyword evidence="2 5" id="KW-0489">Methyltransferase</keyword>
<reference evidence="5 6" key="1">
    <citation type="journal article" date="2009" name="Appl. Environ. Microbiol.">
        <title>Community genomic and proteomic analyses of chemoautotrophic iron-oxidizing "Leptospirillum rubarum" (Group II) and "Leptospirillum ferrodiazotrophum" (Group III) bacteria in acid mine drainage biofilms.</title>
        <authorList>
            <person name="Goltsman D.S."/>
            <person name="Denef V.J."/>
            <person name="Singer S.W."/>
            <person name="VerBerkmoes N.C."/>
            <person name="Lefsrud M."/>
            <person name="Mueller R.S."/>
            <person name="Dick G.J."/>
            <person name="Sun C.L."/>
            <person name="Wheeler K.E."/>
            <person name="Zemla A."/>
            <person name="Baker B.J."/>
            <person name="Hauser L."/>
            <person name="Land M."/>
            <person name="Shah M.B."/>
            <person name="Thelen M.P."/>
            <person name="Hettich R.L."/>
            <person name="Banfield J.F."/>
        </authorList>
    </citation>
    <scope>NUCLEOTIDE SEQUENCE [LARGE SCALE GENOMIC DNA]</scope>
</reference>
<dbReference type="EMBL" id="GG693885">
    <property type="protein sequence ID" value="EES51735.1"/>
    <property type="molecule type" value="Genomic_DNA"/>
</dbReference>
<protein>
    <submittedName>
        <fullName evidence="5">Thiopurine S-methyltransferase</fullName>
    </submittedName>
</protein>
<proteinExistence type="predicted"/>
<dbReference type="AlphaFoldDB" id="C6I044"/>
<dbReference type="PROSITE" id="PS51585">
    <property type="entry name" value="SAM_MT_TPMT"/>
    <property type="match status" value="1"/>
</dbReference>
<evidence type="ECO:0000256" key="4">
    <source>
        <dbReference type="ARBA" id="ARBA00022691"/>
    </source>
</evidence>
<keyword evidence="6" id="KW-1185">Reference proteome</keyword>
<evidence type="ECO:0000313" key="5">
    <source>
        <dbReference type="EMBL" id="EES51735.1"/>
    </source>
</evidence>
<evidence type="ECO:0000256" key="1">
    <source>
        <dbReference type="ARBA" id="ARBA00022553"/>
    </source>
</evidence>
<keyword evidence="4" id="KW-0949">S-adenosyl-L-methionine</keyword>